<evidence type="ECO:0000313" key="2">
    <source>
        <dbReference type="Proteomes" id="UP001317085"/>
    </source>
</evidence>
<comment type="caution">
    <text evidence="1">The sequence shown here is derived from an EMBL/GenBank/DDBJ whole genome shotgun (WGS) entry which is preliminary data.</text>
</comment>
<dbReference type="RefSeq" id="WP_247402178.1">
    <property type="nucleotide sequence ID" value="NZ_JAKNRV010000129.1"/>
</dbReference>
<accession>A0ABT0EJD1</accession>
<keyword evidence="2" id="KW-1185">Reference proteome</keyword>
<organism evidence="1 2">
    <name type="scientific">Pseudomonas emilianonis</name>
    <dbReference type="NCBI Taxonomy" id="2915812"/>
    <lineage>
        <taxon>Bacteria</taxon>
        <taxon>Pseudomonadati</taxon>
        <taxon>Pseudomonadota</taxon>
        <taxon>Gammaproteobacteria</taxon>
        <taxon>Pseudomonadales</taxon>
        <taxon>Pseudomonadaceae</taxon>
        <taxon>Pseudomonas</taxon>
    </lineage>
</organism>
<name>A0ABT0EJD1_9PSED</name>
<protein>
    <submittedName>
        <fullName evidence="1">Glutamine amidotransferase</fullName>
    </submittedName>
</protein>
<evidence type="ECO:0000313" key="1">
    <source>
        <dbReference type="EMBL" id="MCK1785576.1"/>
    </source>
</evidence>
<reference evidence="1 2" key="1">
    <citation type="submission" date="2022-02" db="EMBL/GenBank/DDBJ databases">
        <title>Comparative genomics of the first Antarctic Pseudomonas spp. capable of biotransforming 2,4,6-Trinitrotoluene.</title>
        <authorList>
            <person name="Cabrera M.A."/>
            <person name="Marquez S.L."/>
            <person name="Perez-Donoso J.M."/>
        </authorList>
    </citation>
    <scope>NUCLEOTIDE SEQUENCE [LARGE SCALE GENOMIC DNA]</scope>
    <source>
        <strain evidence="1 2">TNT11</strain>
    </source>
</reference>
<dbReference type="Proteomes" id="UP001317085">
    <property type="component" value="Unassembled WGS sequence"/>
</dbReference>
<proteinExistence type="predicted"/>
<gene>
    <name evidence="1" type="ORF">L9Z73_14795</name>
</gene>
<dbReference type="EMBL" id="JAKNRV010000129">
    <property type="protein sequence ID" value="MCK1785576.1"/>
    <property type="molecule type" value="Genomic_DNA"/>
</dbReference>
<keyword evidence="1" id="KW-0315">Glutamine amidotransferase</keyword>
<sequence>MSGLPIIGITTCSKQVGLHAFHSYLECCERAFPLTIQSPINPLDPVIILDGQDAVRVPRSFFYTRPFHDAGPAFFAVAAHYPAREASLLLKECNGTPNGG</sequence>